<dbReference type="InterPro" id="IPR024923">
    <property type="entry name" value="PG_synth_SpoVB"/>
</dbReference>
<feature type="transmembrane region" description="Helical" evidence="6">
    <location>
        <begin position="434"/>
        <end position="454"/>
    </location>
</feature>
<dbReference type="PANTHER" id="PTHR30250:SF21">
    <property type="entry name" value="LIPID II FLIPPASE MURJ"/>
    <property type="match status" value="1"/>
</dbReference>
<feature type="transmembrane region" description="Helical" evidence="6">
    <location>
        <begin position="43"/>
        <end position="66"/>
    </location>
</feature>
<comment type="subcellular location">
    <subcellularLocation>
        <location evidence="1">Cell membrane</location>
        <topology evidence="1">Multi-pass membrane protein</topology>
    </subcellularLocation>
</comment>
<dbReference type="Pfam" id="PF01943">
    <property type="entry name" value="Polysacc_synt"/>
    <property type="match status" value="1"/>
</dbReference>
<evidence type="ECO:0000256" key="1">
    <source>
        <dbReference type="ARBA" id="ARBA00004651"/>
    </source>
</evidence>
<keyword evidence="3 6" id="KW-0812">Transmembrane</keyword>
<evidence type="ECO:0000256" key="3">
    <source>
        <dbReference type="ARBA" id="ARBA00022692"/>
    </source>
</evidence>
<keyword evidence="2" id="KW-1003">Cell membrane</keyword>
<dbReference type="EMBL" id="JACRTB010000016">
    <property type="protein sequence ID" value="MBC8576850.1"/>
    <property type="molecule type" value="Genomic_DNA"/>
</dbReference>
<feature type="transmembrane region" description="Helical" evidence="6">
    <location>
        <begin position="496"/>
        <end position="519"/>
    </location>
</feature>
<feature type="transmembrane region" description="Helical" evidence="6">
    <location>
        <begin position="86"/>
        <end position="108"/>
    </location>
</feature>
<keyword evidence="4 6" id="KW-1133">Transmembrane helix</keyword>
<dbReference type="InterPro" id="IPR002797">
    <property type="entry name" value="Polysacc_synth"/>
</dbReference>
<dbReference type="Proteomes" id="UP000658131">
    <property type="component" value="Unassembled WGS sequence"/>
</dbReference>
<reference evidence="7 8" key="1">
    <citation type="submission" date="2020-08" db="EMBL/GenBank/DDBJ databases">
        <title>Genome public.</title>
        <authorList>
            <person name="Liu C."/>
            <person name="Sun Q."/>
        </authorList>
    </citation>
    <scope>NUCLEOTIDE SEQUENCE [LARGE SCALE GENOMIC DNA]</scope>
    <source>
        <strain evidence="7 8">BX1</strain>
    </source>
</reference>
<name>A0ABR7NKV8_9FIRM</name>
<dbReference type="PANTHER" id="PTHR30250">
    <property type="entry name" value="PST FAMILY PREDICTED COLANIC ACID TRANSPORTER"/>
    <property type="match status" value="1"/>
</dbReference>
<evidence type="ECO:0000256" key="2">
    <source>
        <dbReference type="ARBA" id="ARBA00022475"/>
    </source>
</evidence>
<keyword evidence="5 6" id="KW-0472">Membrane</keyword>
<dbReference type="CDD" id="cd13124">
    <property type="entry name" value="MATE_SpoVB_like"/>
    <property type="match status" value="1"/>
</dbReference>
<evidence type="ECO:0000313" key="8">
    <source>
        <dbReference type="Proteomes" id="UP000658131"/>
    </source>
</evidence>
<accession>A0ABR7NKV8</accession>
<dbReference type="PIRSF" id="PIRSF038958">
    <property type="entry name" value="PG_synth_SpoVB"/>
    <property type="match status" value="1"/>
</dbReference>
<protein>
    <submittedName>
        <fullName evidence="7">Polysaccharide biosynthesis protein</fullName>
    </submittedName>
</protein>
<feature type="transmembrane region" description="Helical" evidence="6">
    <location>
        <begin position="404"/>
        <end position="422"/>
    </location>
</feature>
<feature type="transmembrane region" description="Helical" evidence="6">
    <location>
        <begin position="12"/>
        <end position="31"/>
    </location>
</feature>
<dbReference type="Pfam" id="PF01554">
    <property type="entry name" value="MatE"/>
    <property type="match status" value="1"/>
</dbReference>
<comment type="caution">
    <text evidence="7">The sequence shown here is derived from an EMBL/GenBank/DDBJ whole genome shotgun (WGS) entry which is preliminary data.</text>
</comment>
<keyword evidence="8" id="KW-1185">Reference proteome</keyword>
<evidence type="ECO:0000256" key="6">
    <source>
        <dbReference type="SAM" id="Phobius"/>
    </source>
</evidence>
<evidence type="ECO:0000313" key="7">
    <source>
        <dbReference type="EMBL" id="MBC8576850.1"/>
    </source>
</evidence>
<organism evidence="7 8">
    <name type="scientific">Yanshouia hominis</name>
    <dbReference type="NCBI Taxonomy" id="2763673"/>
    <lineage>
        <taxon>Bacteria</taxon>
        <taxon>Bacillati</taxon>
        <taxon>Bacillota</taxon>
        <taxon>Clostridia</taxon>
        <taxon>Eubacteriales</taxon>
        <taxon>Oscillospiraceae</taxon>
        <taxon>Yanshouia</taxon>
    </lineage>
</organism>
<dbReference type="RefSeq" id="WP_262400330.1">
    <property type="nucleotide sequence ID" value="NZ_JACRTB010000016.1"/>
</dbReference>
<dbReference type="InterPro" id="IPR050833">
    <property type="entry name" value="Poly_Biosynth_Transport"/>
</dbReference>
<evidence type="ECO:0000256" key="4">
    <source>
        <dbReference type="ARBA" id="ARBA00022989"/>
    </source>
</evidence>
<feature type="transmembrane region" description="Helical" evidence="6">
    <location>
        <begin position="466"/>
        <end position="484"/>
    </location>
</feature>
<evidence type="ECO:0000256" key="5">
    <source>
        <dbReference type="ARBA" id="ARBA00023136"/>
    </source>
</evidence>
<gene>
    <name evidence="7" type="ORF">H8717_10605</name>
</gene>
<feature type="transmembrane region" description="Helical" evidence="6">
    <location>
        <begin position="368"/>
        <end position="392"/>
    </location>
</feature>
<feature type="transmembrane region" description="Helical" evidence="6">
    <location>
        <begin position="323"/>
        <end position="347"/>
    </location>
</feature>
<proteinExistence type="predicted"/>
<feature type="transmembrane region" description="Helical" evidence="6">
    <location>
        <begin position="120"/>
        <end position="141"/>
    </location>
</feature>
<feature type="transmembrane region" description="Helical" evidence="6">
    <location>
        <begin position="525"/>
        <end position="548"/>
    </location>
</feature>
<dbReference type="InterPro" id="IPR002528">
    <property type="entry name" value="MATE_fam"/>
</dbReference>
<feature type="transmembrane region" description="Helical" evidence="6">
    <location>
        <begin position="205"/>
        <end position="233"/>
    </location>
</feature>
<sequence>MNRKGQSFAAGAATLMAAALIVKVIGMLFKIPLTRMLGGEGMGYYMTAYSIFNPICALCVAGFPVAVSRLTAASLANHRREEPRRILTAALLLFLPMGLLCSAGIYLAAPFFVRIVGNEAALGAVRAIAPAVFFCCISAVFRGYYEGGRNMVPTAVSQVVEASVKLGAGIFCAMRCLETELGHFTAGEPVCGVTVSSLEEAQMVIAPYAAAAAIIGVTVSTLAGCLALALAYFGEPHTGSDRIGAAGMIHYSKNLLVTALPVCAGALVVNLSSFVDLMSVINRLNCAVSLGWEALCRSHPQAGLERMEAERVGNFLFGSYSGLAMTVFHLVPAITASLGVCALPLIASLAARGSRAQLRRTVESVLRITVIVALPLGLGMSCMAGQILQLLFSSNPEEVSVAAVLLRPLGVAAVFVAVSGCINSMLQALGHVLVPVRLMLCGAAVKFGINWALIARPSINILGAPWGTLCCYLTMTLLGCAALERASGGQINLAAIFAKPLAASLLCCAAAVGCCRLLASWPQWAATLAAVGAAGAVYLIAVLLLGALREEDMELLPRRTKIRKDR</sequence>